<sequence length="127" mass="14741">CTVFRDIVINHRIKALELHANECVVAFISYVYKNLYCSSKGGNCLILWNYMGPMTLICLIQYYTSFKNVNGLTVNRYSSIEKKKIAEEVWDCHLKLKVQHSSERFYTRNGDSVSIQNFLLLGYNSQL</sequence>
<gene>
    <name evidence="1" type="ORF">OTU49_006721</name>
</gene>
<accession>A0AAW0Y757</accession>
<keyword evidence="2" id="KW-1185">Reference proteome</keyword>
<evidence type="ECO:0000313" key="2">
    <source>
        <dbReference type="Proteomes" id="UP001445076"/>
    </source>
</evidence>
<protein>
    <submittedName>
        <fullName evidence="1">Uncharacterized protein</fullName>
    </submittedName>
</protein>
<dbReference type="AlphaFoldDB" id="A0AAW0Y757"/>
<evidence type="ECO:0000313" key="1">
    <source>
        <dbReference type="EMBL" id="KAK8752668.1"/>
    </source>
</evidence>
<reference evidence="1 2" key="1">
    <citation type="journal article" date="2024" name="BMC Genomics">
        <title>Genome assembly of redclaw crayfish (Cherax quadricarinatus) provides insights into its immune adaptation and hypoxia tolerance.</title>
        <authorList>
            <person name="Liu Z."/>
            <person name="Zheng J."/>
            <person name="Li H."/>
            <person name="Fang K."/>
            <person name="Wang S."/>
            <person name="He J."/>
            <person name="Zhou D."/>
            <person name="Weng S."/>
            <person name="Chi M."/>
            <person name="Gu Z."/>
            <person name="He J."/>
            <person name="Li F."/>
            <person name="Wang M."/>
        </authorList>
    </citation>
    <scope>NUCLEOTIDE SEQUENCE [LARGE SCALE GENOMIC DNA]</scope>
    <source>
        <strain evidence="1">ZL_2023a</strain>
    </source>
</reference>
<comment type="caution">
    <text evidence="1">The sequence shown here is derived from an EMBL/GenBank/DDBJ whole genome shotgun (WGS) entry which is preliminary data.</text>
</comment>
<proteinExistence type="predicted"/>
<organism evidence="1 2">
    <name type="scientific">Cherax quadricarinatus</name>
    <name type="common">Australian red claw crayfish</name>
    <dbReference type="NCBI Taxonomy" id="27406"/>
    <lineage>
        <taxon>Eukaryota</taxon>
        <taxon>Metazoa</taxon>
        <taxon>Ecdysozoa</taxon>
        <taxon>Arthropoda</taxon>
        <taxon>Crustacea</taxon>
        <taxon>Multicrustacea</taxon>
        <taxon>Malacostraca</taxon>
        <taxon>Eumalacostraca</taxon>
        <taxon>Eucarida</taxon>
        <taxon>Decapoda</taxon>
        <taxon>Pleocyemata</taxon>
        <taxon>Astacidea</taxon>
        <taxon>Parastacoidea</taxon>
        <taxon>Parastacidae</taxon>
        <taxon>Cherax</taxon>
    </lineage>
</organism>
<dbReference type="Proteomes" id="UP001445076">
    <property type="component" value="Unassembled WGS sequence"/>
</dbReference>
<dbReference type="EMBL" id="JARKIK010000004">
    <property type="protein sequence ID" value="KAK8752668.1"/>
    <property type="molecule type" value="Genomic_DNA"/>
</dbReference>
<feature type="non-terminal residue" evidence="1">
    <location>
        <position position="1"/>
    </location>
</feature>
<name>A0AAW0Y757_CHEQU</name>